<dbReference type="CDD" id="cd00165">
    <property type="entry name" value="S4"/>
    <property type="match status" value="1"/>
</dbReference>
<evidence type="ECO:0000256" key="6">
    <source>
        <dbReference type="SAM" id="MobiDB-lite"/>
    </source>
</evidence>
<evidence type="ECO:0000256" key="4">
    <source>
        <dbReference type="PROSITE-ProRule" id="PRU00182"/>
    </source>
</evidence>
<dbReference type="GO" id="GO:0000455">
    <property type="term" value="P:enzyme-directed rRNA pseudouridine synthesis"/>
    <property type="evidence" value="ECO:0007669"/>
    <property type="project" value="UniProtKB-ARBA"/>
</dbReference>
<dbReference type="InterPro" id="IPR006145">
    <property type="entry name" value="PsdUridine_synth_RsuA/RluA"/>
</dbReference>
<dbReference type="InterPro" id="IPR002942">
    <property type="entry name" value="S4_RNA-bd"/>
</dbReference>
<dbReference type="PANTHER" id="PTHR47683:SF2">
    <property type="entry name" value="RNA-BINDING S4 DOMAIN-CONTAINING PROTEIN"/>
    <property type="match status" value="1"/>
</dbReference>
<evidence type="ECO:0000313" key="8">
    <source>
        <dbReference type="EMBL" id="QFG68584.1"/>
    </source>
</evidence>
<dbReference type="InterPro" id="IPR042092">
    <property type="entry name" value="PsdUridine_s_RsuA/RluB/E/F_cat"/>
</dbReference>
<evidence type="ECO:0000256" key="2">
    <source>
        <dbReference type="ARBA" id="ARBA00008348"/>
    </source>
</evidence>
<evidence type="ECO:0000259" key="7">
    <source>
        <dbReference type="SMART" id="SM00363"/>
    </source>
</evidence>
<evidence type="ECO:0000256" key="5">
    <source>
        <dbReference type="RuleBase" id="RU003887"/>
    </source>
</evidence>
<feature type="compositionally biased region" description="Gly residues" evidence="6">
    <location>
        <begin position="8"/>
        <end position="30"/>
    </location>
</feature>
<dbReference type="Gene3D" id="3.10.290.10">
    <property type="entry name" value="RNA-binding S4 domain"/>
    <property type="match status" value="1"/>
</dbReference>
<dbReference type="Gene3D" id="3.30.70.1560">
    <property type="entry name" value="Alpha-L RNA-binding motif"/>
    <property type="match status" value="1"/>
</dbReference>
<accession>A0A5J6V5J4</accession>
<dbReference type="Gene3D" id="3.30.70.580">
    <property type="entry name" value="Pseudouridine synthase I, catalytic domain, N-terminal subdomain"/>
    <property type="match status" value="1"/>
</dbReference>
<keyword evidence="9" id="KW-1185">Reference proteome</keyword>
<dbReference type="EMBL" id="CP044427">
    <property type="protein sequence ID" value="QFG68584.1"/>
    <property type="molecule type" value="Genomic_DNA"/>
</dbReference>
<dbReference type="GO" id="GO:0120159">
    <property type="term" value="F:rRNA pseudouridine synthase activity"/>
    <property type="evidence" value="ECO:0007669"/>
    <property type="project" value="UniProtKB-ARBA"/>
</dbReference>
<dbReference type="InterPro" id="IPR036986">
    <property type="entry name" value="S4_RNA-bd_sf"/>
</dbReference>
<dbReference type="GO" id="GO:0003723">
    <property type="term" value="F:RNA binding"/>
    <property type="evidence" value="ECO:0007669"/>
    <property type="project" value="UniProtKB-KW"/>
</dbReference>
<protein>
    <recommendedName>
        <fullName evidence="5">Pseudouridine synthase</fullName>
        <ecNumber evidence="5">5.4.99.-</ecNumber>
    </recommendedName>
</protein>
<dbReference type="KEGG" id="serw:FY030_07515"/>
<dbReference type="EC" id="5.4.99.-" evidence="5"/>
<dbReference type="Pfam" id="PF00849">
    <property type="entry name" value="PseudoU_synth_2"/>
    <property type="match status" value="1"/>
</dbReference>
<dbReference type="InterPro" id="IPR020103">
    <property type="entry name" value="PsdUridine_synth_cat_dom_sf"/>
</dbReference>
<dbReference type="SUPFAM" id="SSF55120">
    <property type="entry name" value="Pseudouridine synthase"/>
    <property type="match status" value="1"/>
</dbReference>
<dbReference type="NCBIfam" id="TIGR00093">
    <property type="entry name" value="pseudouridine synthase"/>
    <property type="match status" value="1"/>
</dbReference>
<comment type="similarity">
    <text evidence="2 5">Belongs to the pseudouridine synthase RsuA family.</text>
</comment>
<dbReference type="PROSITE" id="PS50889">
    <property type="entry name" value="S4"/>
    <property type="match status" value="1"/>
</dbReference>
<name>A0A5J6V5J4_9MICO</name>
<dbReference type="InterPro" id="IPR050343">
    <property type="entry name" value="RsuA_PseudoU_synthase"/>
</dbReference>
<dbReference type="Pfam" id="PF01479">
    <property type="entry name" value="S4"/>
    <property type="match status" value="1"/>
</dbReference>
<dbReference type="Proteomes" id="UP000326546">
    <property type="component" value="Chromosome"/>
</dbReference>
<keyword evidence="4" id="KW-0694">RNA-binding</keyword>
<dbReference type="InterPro" id="IPR000748">
    <property type="entry name" value="PsdUridine_synth_RsuA/RluB/E/F"/>
</dbReference>
<reference evidence="8 9" key="1">
    <citation type="submission" date="2019-09" db="EMBL/GenBank/DDBJ databases">
        <title>Serinicoccus pratensis sp. nov., isolated from meadow soil.</title>
        <authorList>
            <person name="Zhang W."/>
        </authorList>
    </citation>
    <scope>NUCLEOTIDE SEQUENCE [LARGE SCALE GENOMIC DNA]</scope>
    <source>
        <strain evidence="8 9">W204</strain>
    </source>
</reference>
<evidence type="ECO:0000313" key="9">
    <source>
        <dbReference type="Proteomes" id="UP000326546"/>
    </source>
</evidence>
<keyword evidence="3 5" id="KW-0413">Isomerase</keyword>
<dbReference type="SUPFAM" id="SSF55174">
    <property type="entry name" value="Alpha-L RNA-binding motif"/>
    <property type="match status" value="1"/>
</dbReference>
<gene>
    <name evidence="8" type="ORF">FY030_07515</name>
</gene>
<evidence type="ECO:0000256" key="1">
    <source>
        <dbReference type="ARBA" id="ARBA00000073"/>
    </source>
</evidence>
<dbReference type="FunFam" id="3.10.290.10:FF:000003">
    <property type="entry name" value="Pseudouridine synthase"/>
    <property type="match status" value="1"/>
</dbReference>
<dbReference type="SMART" id="SM00363">
    <property type="entry name" value="S4"/>
    <property type="match status" value="1"/>
</dbReference>
<feature type="domain" description="RNA-binding S4" evidence="7">
    <location>
        <begin position="63"/>
        <end position="123"/>
    </location>
</feature>
<dbReference type="InterPro" id="IPR018496">
    <property type="entry name" value="PsdUridine_synth_RsuA/RluB_CS"/>
</dbReference>
<evidence type="ECO:0000256" key="3">
    <source>
        <dbReference type="ARBA" id="ARBA00023235"/>
    </source>
</evidence>
<dbReference type="PANTHER" id="PTHR47683">
    <property type="entry name" value="PSEUDOURIDINE SYNTHASE FAMILY PROTEIN-RELATED"/>
    <property type="match status" value="1"/>
</dbReference>
<organism evidence="8 9">
    <name type="scientific">Ornithinimicrobium pratense</name>
    <dbReference type="NCBI Taxonomy" id="2593973"/>
    <lineage>
        <taxon>Bacteria</taxon>
        <taxon>Bacillati</taxon>
        <taxon>Actinomycetota</taxon>
        <taxon>Actinomycetes</taxon>
        <taxon>Micrococcales</taxon>
        <taxon>Ornithinimicrobiaceae</taxon>
        <taxon>Ornithinimicrobium</taxon>
    </lineage>
</organism>
<dbReference type="AlphaFoldDB" id="A0A5J6V5J4"/>
<dbReference type="PROSITE" id="PS01149">
    <property type="entry name" value="PSI_RSU"/>
    <property type="match status" value="1"/>
</dbReference>
<feature type="compositionally biased region" description="Basic and acidic residues" evidence="6">
    <location>
        <begin position="52"/>
        <end position="61"/>
    </location>
</feature>
<dbReference type="OrthoDB" id="9807213at2"/>
<feature type="region of interest" description="Disordered" evidence="6">
    <location>
        <begin position="1"/>
        <end position="62"/>
    </location>
</feature>
<dbReference type="CDD" id="cd02870">
    <property type="entry name" value="PseudoU_synth_RsuA_like"/>
    <property type="match status" value="1"/>
</dbReference>
<dbReference type="InterPro" id="IPR020094">
    <property type="entry name" value="TruA/RsuA/RluB/E/F_N"/>
</dbReference>
<dbReference type="RefSeq" id="WP_158060972.1">
    <property type="nucleotide sequence ID" value="NZ_CP044427.1"/>
</dbReference>
<comment type="catalytic activity">
    <reaction evidence="1">
        <text>a uridine in RNA = a pseudouridine in RNA</text>
        <dbReference type="Rhea" id="RHEA:48348"/>
        <dbReference type="Rhea" id="RHEA-COMP:12068"/>
        <dbReference type="Rhea" id="RHEA-COMP:12069"/>
        <dbReference type="ChEBI" id="CHEBI:65314"/>
        <dbReference type="ChEBI" id="CHEBI:65315"/>
    </reaction>
</comment>
<sequence length="300" mass="32282">MSESKRSGGQGRGGSGGQGRAGRAGPGGTAGPRRAGGSAGRPTRRRRANPPRPDHDVHDPGGVRLQKLLAGAGFGSRRACEKLIEDGRVEVDEQIVTELGVRVDPARQVVRVDGDRVVVDTDKIYLAFNKPAGVVSSMQDEEGRPDLSDYVGHLSQRLFHVGRLDVDTEGLLLLTNDGDLSHRLQHPAYGVPKTYVAQVDGVVGPGVGKQLREGVQLEDGLARVDSFKVVDDIPGHSIVEVVLHEGRKHIVRRMLDEVGYPVRALSRVQIGPVLLGEMRPGRYRALSAEEVAQLYRAAGM</sequence>
<proteinExistence type="inferred from homology"/>